<dbReference type="Proteomes" id="UP001229421">
    <property type="component" value="Unassembled WGS sequence"/>
</dbReference>
<reference evidence="1" key="1">
    <citation type="journal article" date="2023" name="bioRxiv">
        <title>Improved chromosome-level genome assembly for marigold (Tagetes erecta).</title>
        <authorList>
            <person name="Jiang F."/>
            <person name="Yuan L."/>
            <person name="Wang S."/>
            <person name="Wang H."/>
            <person name="Xu D."/>
            <person name="Wang A."/>
            <person name="Fan W."/>
        </authorList>
    </citation>
    <scope>NUCLEOTIDE SEQUENCE</scope>
    <source>
        <strain evidence="1">WSJ</strain>
        <tissue evidence="1">Leaf</tissue>
    </source>
</reference>
<comment type="caution">
    <text evidence="1">The sequence shown here is derived from an EMBL/GenBank/DDBJ whole genome shotgun (WGS) entry which is preliminary data.</text>
</comment>
<dbReference type="AlphaFoldDB" id="A0AAD8JPE1"/>
<proteinExistence type="predicted"/>
<name>A0AAD8JPE1_TARER</name>
<evidence type="ECO:0000313" key="2">
    <source>
        <dbReference type="EMBL" id="KAK1406262.1"/>
    </source>
</evidence>
<dbReference type="EMBL" id="JAUHHV010000012">
    <property type="protein sequence ID" value="KAK1406262.1"/>
    <property type="molecule type" value="Genomic_DNA"/>
</dbReference>
<keyword evidence="3" id="KW-1185">Reference proteome</keyword>
<dbReference type="EMBL" id="JAUHHV010000012">
    <property type="protein sequence ID" value="KAK1406212.1"/>
    <property type="molecule type" value="Genomic_DNA"/>
</dbReference>
<accession>A0AAD8JPE1</accession>
<organism evidence="1 3">
    <name type="scientific">Tagetes erecta</name>
    <name type="common">African marigold</name>
    <dbReference type="NCBI Taxonomy" id="13708"/>
    <lineage>
        <taxon>Eukaryota</taxon>
        <taxon>Viridiplantae</taxon>
        <taxon>Streptophyta</taxon>
        <taxon>Embryophyta</taxon>
        <taxon>Tracheophyta</taxon>
        <taxon>Spermatophyta</taxon>
        <taxon>Magnoliopsida</taxon>
        <taxon>eudicotyledons</taxon>
        <taxon>Gunneridae</taxon>
        <taxon>Pentapetalae</taxon>
        <taxon>asterids</taxon>
        <taxon>campanulids</taxon>
        <taxon>Asterales</taxon>
        <taxon>Asteraceae</taxon>
        <taxon>Asteroideae</taxon>
        <taxon>Heliantheae alliance</taxon>
        <taxon>Tageteae</taxon>
        <taxon>Tagetes</taxon>
    </lineage>
</organism>
<evidence type="ECO:0000313" key="3">
    <source>
        <dbReference type="Proteomes" id="UP001229421"/>
    </source>
</evidence>
<protein>
    <submittedName>
        <fullName evidence="1">Uncharacterized protein</fullName>
    </submittedName>
</protein>
<evidence type="ECO:0000313" key="1">
    <source>
        <dbReference type="EMBL" id="KAK1406212.1"/>
    </source>
</evidence>
<sequence>MRNKNSLAAKVTNIDGLPRRGILRKAEVGNVKPDKGGMETNCAMPIDNAEVVDKTSMGVEGMVETANHGSMKCKQHGNRIEVIKDGNGVLHEGVNVPTAFVSHFQQFLGCDEALTTVPSPELFEHRLEINVAENMAYFVL</sequence>
<gene>
    <name evidence="1" type="ORF">QVD17_41501</name>
    <name evidence="2" type="ORF">QVD17_41553</name>
</gene>